<dbReference type="GO" id="GO:0022857">
    <property type="term" value="F:transmembrane transporter activity"/>
    <property type="evidence" value="ECO:0007669"/>
    <property type="project" value="InterPro"/>
</dbReference>
<organism evidence="2 3">
    <name type="scientific">Kouleothrix aurantiaca</name>
    <dbReference type="NCBI Taxonomy" id="186479"/>
    <lineage>
        <taxon>Bacteria</taxon>
        <taxon>Bacillati</taxon>
        <taxon>Chloroflexota</taxon>
        <taxon>Chloroflexia</taxon>
        <taxon>Chloroflexales</taxon>
        <taxon>Roseiflexineae</taxon>
        <taxon>Roseiflexaceae</taxon>
        <taxon>Kouleothrix</taxon>
    </lineage>
</organism>
<dbReference type="SUPFAM" id="SSF50331">
    <property type="entry name" value="MOP-like"/>
    <property type="match status" value="1"/>
</dbReference>
<protein>
    <recommendedName>
        <fullName evidence="1">Transport-associated OB type 2 domain-containing protein</fullName>
    </recommendedName>
</protein>
<dbReference type="GO" id="GO:0043190">
    <property type="term" value="C:ATP-binding cassette (ABC) transporter complex"/>
    <property type="evidence" value="ECO:0007669"/>
    <property type="project" value="InterPro"/>
</dbReference>
<proteinExistence type="predicted"/>
<sequence>MRGTLLERSGDQLRVRLPELGELSLRADRGPRIADGDLVVGAPVTVAIRSERVEVVGASAPTDNTMTVRVAESAYEGARWLHLVETPVGTLRLETLDAAPDQQLRLHLPPEALFLVSDTANAT</sequence>
<feature type="domain" description="Transport-associated OB type 2" evidence="1">
    <location>
        <begin position="46"/>
        <end position="115"/>
    </location>
</feature>
<dbReference type="InterPro" id="IPR013611">
    <property type="entry name" value="Transp-assoc_OB_typ2"/>
</dbReference>
<dbReference type="Proteomes" id="UP000050509">
    <property type="component" value="Unassembled WGS sequence"/>
</dbReference>
<evidence type="ECO:0000313" key="3">
    <source>
        <dbReference type="Proteomes" id="UP000050509"/>
    </source>
</evidence>
<keyword evidence="3" id="KW-1185">Reference proteome</keyword>
<gene>
    <name evidence="2" type="ORF">SE17_43395</name>
</gene>
<name>A0A0P9CKQ6_9CHLR</name>
<evidence type="ECO:0000259" key="1">
    <source>
        <dbReference type="Pfam" id="PF08402"/>
    </source>
</evidence>
<reference evidence="2 3" key="1">
    <citation type="submission" date="2015-09" db="EMBL/GenBank/DDBJ databases">
        <title>Draft genome sequence of Kouleothrix aurantiaca JCM 19913.</title>
        <authorList>
            <person name="Hemp J."/>
        </authorList>
    </citation>
    <scope>NUCLEOTIDE SEQUENCE [LARGE SCALE GENOMIC DNA]</scope>
    <source>
        <strain evidence="2 3">COM-B</strain>
    </source>
</reference>
<accession>A0A0P9CKQ6</accession>
<dbReference type="Pfam" id="PF08402">
    <property type="entry name" value="TOBE_2"/>
    <property type="match status" value="1"/>
</dbReference>
<dbReference type="InterPro" id="IPR008995">
    <property type="entry name" value="Mo/tungstate-bd_C_term_dom"/>
</dbReference>
<dbReference type="EMBL" id="LJCR01003586">
    <property type="protein sequence ID" value="KPV46337.1"/>
    <property type="molecule type" value="Genomic_DNA"/>
</dbReference>
<comment type="caution">
    <text evidence="2">The sequence shown here is derived from an EMBL/GenBank/DDBJ whole genome shotgun (WGS) entry which is preliminary data.</text>
</comment>
<dbReference type="AlphaFoldDB" id="A0A0P9CKQ6"/>
<dbReference type="GO" id="GO:0005524">
    <property type="term" value="F:ATP binding"/>
    <property type="evidence" value="ECO:0007669"/>
    <property type="project" value="InterPro"/>
</dbReference>
<evidence type="ECO:0000313" key="2">
    <source>
        <dbReference type="EMBL" id="KPV46337.1"/>
    </source>
</evidence>